<feature type="active site" description="Proton donor" evidence="3">
    <location>
        <position position="106"/>
    </location>
</feature>
<dbReference type="GO" id="GO:0004553">
    <property type="term" value="F:hydrolase activity, hydrolyzing O-glycosyl compounds"/>
    <property type="evidence" value="ECO:0007669"/>
    <property type="project" value="InterPro"/>
</dbReference>
<dbReference type="Proteomes" id="UP000242180">
    <property type="component" value="Unassembled WGS sequence"/>
</dbReference>
<dbReference type="InParanoid" id="A0A1X2HXZ8"/>
<dbReference type="SUPFAM" id="SSF49899">
    <property type="entry name" value="Concanavalin A-like lectins/glucanases"/>
    <property type="match status" value="1"/>
</dbReference>
<dbReference type="PANTHER" id="PTHR38121:SF2">
    <property type="entry name" value="ACYLTRANSFERASE 3 DOMAIN-CONTAINING PROTEIN"/>
    <property type="match status" value="1"/>
</dbReference>
<protein>
    <submittedName>
        <fullName evidence="6">Concanavalin A-like lectin/glucanase domain-containing protein</fullName>
    </submittedName>
</protein>
<dbReference type="PRINTS" id="PR00737">
    <property type="entry name" value="GLHYDRLASE16"/>
</dbReference>
<keyword evidence="6" id="KW-0430">Lectin</keyword>
<feature type="compositionally biased region" description="Low complexity" evidence="4">
    <location>
        <begin position="261"/>
        <end position="271"/>
    </location>
</feature>
<sequence>MWHLDFSQWQNAGDIRDIFIANYNIQAKWENTLDRTFTRDNVQVNNGVLSVSVTNGPGKAMRCGGFGTQRTDLLYGSFRANIRMPSINGTVAAMYMYNPEQEIDIETLSSVSPHQSYFAVHPGLLEDGHASHLTHDNHWLGFDPSQDYHEYRFDWLKDAVVFYIDGVEAHRMVTNVPNLPGRLMFNHWSDGNPNFSQGPPTEDTSMDVKNITAFFNYTVTDSITGQNAIATPQCKRTQQACNVANILNNLSDPPPVDKSIDSSQSLSSPAAASSLPADITNAPVLQKSLASVSEPSILSTLLLFLTGLLSLY</sequence>
<dbReference type="CDD" id="cd00413">
    <property type="entry name" value="Glyco_hydrolase_16"/>
    <property type="match status" value="1"/>
</dbReference>
<evidence type="ECO:0000313" key="7">
    <source>
        <dbReference type="Proteomes" id="UP000242180"/>
    </source>
</evidence>
<comment type="caution">
    <text evidence="6">The sequence shown here is derived from an EMBL/GenBank/DDBJ whole genome shotgun (WGS) entry which is preliminary data.</text>
</comment>
<gene>
    <name evidence="6" type="ORF">BCR43DRAFT_432015</name>
</gene>
<dbReference type="PROSITE" id="PS51762">
    <property type="entry name" value="GH16_2"/>
    <property type="match status" value="1"/>
</dbReference>
<keyword evidence="1" id="KW-0378">Hydrolase</keyword>
<proteinExistence type="predicted"/>
<dbReference type="InterPro" id="IPR000757">
    <property type="entry name" value="Beta-glucanase-like"/>
</dbReference>
<evidence type="ECO:0000256" key="3">
    <source>
        <dbReference type="PIRSR" id="PIRSR608264-1"/>
    </source>
</evidence>
<dbReference type="OMA" id="FYQSDSQ"/>
<dbReference type="STRING" id="13706.A0A1X2HXZ8"/>
<name>A0A1X2HXZ8_SYNRA</name>
<evidence type="ECO:0000256" key="4">
    <source>
        <dbReference type="SAM" id="MobiDB-lite"/>
    </source>
</evidence>
<dbReference type="InterPro" id="IPR008264">
    <property type="entry name" value="Beta_glucanase"/>
</dbReference>
<organism evidence="6 7">
    <name type="scientific">Syncephalastrum racemosum</name>
    <name type="common">Filamentous fungus</name>
    <dbReference type="NCBI Taxonomy" id="13706"/>
    <lineage>
        <taxon>Eukaryota</taxon>
        <taxon>Fungi</taxon>
        <taxon>Fungi incertae sedis</taxon>
        <taxon>Mucoromycota</taxon>
        <taxon>Mucoromycotina</taxon>
        <taxon>Mucoromycetes</taxon>
        <taxon>Mucorales</taxon>
        <taxon>Syncephalastraceae</taxon>
        <taxon>Syncephalastrum</taxon>
    </lineage>
</organism>
<dbReference type="PANTHER" id="PTHR38121">
    <property type="entry name" value="GH16 DOMAIN-CONTAINING PROTEIN"/>
    <property type="match status" value="1"/>
</dbReference>
<evidence type="ECO:0000259" key="5">
    <source>
        <dbReference type="PROSITE" id="PS51762"/>
    </source>
</evidence>
<evidence type="ECO:0000256" key="2">
    <source>
        <dbReference type="ARBA" id="ARBA00023295"/>
    </source>
</evidence>
<feature type="region of interest" description="Disordered" evidence="4">
    <location>
        <begin position="252"/>
        <end position="271"/>
    </location>
</feature>
<reference evidence="6 7" key="1">
    <citation type="submission" date="2016-07" db="EMBL/GenBank/DDBJ databases">
        <title>Pervasive Adenine N6-methylation of Active Genes in Fungi.</title>
        <authorList>
            <consortium name="DOE Joint Genome Institute"/>
            <person name="Mondo S.J."/>
            <person name="Dannebaum R.O."/>
            <person name="Kuo R.C."/>
            <person name="Labutti K."/>
            <person name="Haridas S."/>
            <person name="Kuo A."/>
            <person name="Salamov A."/>
            <person name="Ahrendt S.R."/>
            <person name="Lipzen A."/>
            <person name="Sullivan W."/>
            <person name="Andreopoulos W.B."/>
            <person name="Clum A."/>
            <person name="Lindquist E."/>
            <person name="Daum C."/>
            <person name="Ramamoorthy G.K."/>
            <person name="Gryganskyi A."/>
            <person name="Culley D."/>
            <person name="Magnuson J.K."/>
            <person name="James T.Y."/>
            <person name="O'Malley M.A."/>
            <person name="Stajich J.E."/>
            <person name="Spatafora J.W."/>
            <person name="Visel A."/>
            <person name="Grigoriev I.V."/>
        </authorList>
    </citation>
    <scope>NUCLEOTIDE SEQUENCE [LARGE SCALE GENOMIC DNA]</scope>
    <source>
        <strain evidence="6 7">NRRL 2496</strain>
    </source>
</reference>
<dbReference type="GO" id="GO:0005975">
    <property type="term" value="P:carbohydrate metabolic process"/>
    <property type="evidence" value="ECO:0007669"/>
    <property type="project" value="InterPro"/>
</dbReference>
<feature type="domain" description="GH16" evidence="5">
    <location>
        <begin position="1"/>
        <end position="219"/>
    </location>
</feature>
<dbReference type="AlphaFoldDB" id="A0A1X2HXZ8"/>
<dbReference type="EMBL" id="MCGN01000001">
    <property type="protein sequence ID" value="ORZ03978.1"/>
    <property type="molecule type" value="Genomic_DNA"/>
</dbReference>
<keyword evidence="7" id="KW-1185">Reference proteome</keyword>
<dbReference type="OrthoDB" id="25131at2759"/>
<evidence type="ECO:0000313" key="6">
    <source>
        <dbReference type="EMBL" id="ORZ03978.1"/>
    </source>
</evidence>
<evidence type="ECO:0000256" key="1">
    <source>
        <dbReference type="ARBA" id="ARBA00022801"/>
    </source>
</evidence>
<dbReference type="Pfam" id="PF00722">
    <property type="entry name" value="Glyco_hydro_16"/>
    <property type="match status" value="1"/>
</dbReference>
<feature type="active site" description="Nucleophile" evidence="3">
    <location>
        <position position="102"/>
    </location>
</feature>
<dbReference type="GO" id="GO:0030246">
    <property type="term" value="F:carbohydrate binding"/>
    <property type="evidence" value="ECO:0007669"/>
    <property type="project" value="UniProtKB-KW"/>
</dbReference>
<dbReference type="Gene3D" id="2.60.120.200">
    <property type="match status" value="1"/>
</dbReference>
<keyword evidence="2" id="KW-0326">Glycosidase</keyword>
<dbReference type="InterPro" id="IPR013320">
    <property type="entry name" value="ConA-like_dom_sf"/>
</dbReference>
<accession>A0A1X2HXZ8</accession>